<keyword evidence="1" id="KW-0812">Transmembrane</keyword>
<keyword evidence="1" id="KW-0472">Membrane</keyword>
<feature type="transmembrane region" description="Helical" evidence="1">
    <location>
        <begin position="57"/>
        <end position="77"/>
    </location>
</feature>
<dbReference type="Pfam" id="PF03729">
    <property type="entry name" value="DUF308"/>
    <property type="match status" value="1"/>
</dbReference>
<gene>
    <name evidence="2" type="ORF">MMAB1_2043</name>
</gene>
<dbReference type="GeneID" id="56098544"/>
<keyword evidence="1" id="KW-1133">Transmembrane helix</keyword>
<dbReference type="KEGG" id="mema:MMAB1_2043"/>
<feature type="transmembrane region" description="Helical" evidence="1">
    <location>
        <begin position="84"/>
        <end position="107"/>
    </location>
</feature>
<evidence type="ECO:0000313" key="2">
    <source>
        <dbReference type="EMBL" id="CVK33256.1"/>
    </source>
</evidence>
<feature type="transmembrane region" description="Helical" evidence="1">
    <location>
        <begin position="21"/>
        <end position="45"/>
    </location>
</feature>
<dbReference type="RefSeq" id="WP_062264127.1">
    <property type="nucleotide sequence ID" value="NZ_LT158599.1"/>
</dbReference>
<reference evidence="2 3" key="1">
    <citation type="submission" date="2016-01" db="EMBL/GenBank/DDBJ databases">
        <authorList>
            <person name="Manzoor S."/>
        </authorList>
    </citation>
    <scope>NUCLEOTIDE SEQUENCE [LARGE SCALE GENOMIC DNA]</scope>
    <source>
        <strain evidence="2">Methanoculleus sp MAB1</strain>
    </source>
</reference>
<dbReference type="EMBL" id="LT158599">
    <property type="protein sequence ID" value="CVK33256.1"/>
    <property type="molecule type" value="Genomic_DNA"/>
</dbReference>
<feature type="transmembrane region" description="Helical" evidence="1">
    <location>
        <begin position="179"/>
        <end position="197"/>
    </location>
</feature>
<dbReference type="AlphaFoldDB" id="A0A0X3BMC9"/>
<evidence type="ECO:0008006" key="4">
    <source>
        <dbReference type="Google" id="ProtNLM"/>
    </source>
</evidence>
<sequence>MVVESQRDQTISSNVRGESDLTLEVVILLIFGVFMLIFGLLLFRIHAGELPYTPDSTYGLFLALVSFQIVTMGKTPFGDLRRSWAVIILGICTAVLGMVACFVPGPLTELARILVGVMLFAGGAVLLLQLFFSEERGRAWMKISGLLQQLTIACALVYVMSIVLGLVTLLPGITTDPQTAVLLIIYGISIFYLSWCIQNVTRRYPPEETTKPARVT</sequence>
<protein>
    <recommendedName>
        <fullName evidence="4">DUF308 domain-containing protein</fullName>
    </recommendedName>
</protein>
<accession>A0A0X3BMC9</accession>
<feature type="transmembrane region" description="Helical" evidence="1">
    <location>
        <begin position="152"/>
        <end position="173"/>
    </location>
</feature>
<evidence type="ECO:0000313" key="3">
    <source>
        <dbReference type="Proteomes" id="UP000069850"/>
    </source>
</evidence>
<feature type="transmembrane region" description="Helical" evidence="1">
    <location>
        <begin position="113"/>
        <end position="132"/>
    </location>
</feature>
<organism evidence="2 3">
    <name type="scientific">Methanoculleus bourgensis</name>
    <dbReference type="NCBI Taxonomy" id="83986"/>
    <lineage>
        <taxon>Archaea</taxon>
        <taxon>Methanobacteriati</taxon>
        <taxon>Methanobacteriota</taxon>
        <taxon>Stenosarchaea group</taxon>
        <taxon>Methanomicrobia</taxon>
        <taxon>Methanomicrobiales</taxon>
        <taxon>Methanomicrobiaceae</taxon>
        <taxon>Methanoculleus</taxon>
    </lineage>
</organism>
<name>A0A0X3BMC9_9EURY</name>
<dbReference type="Proteomes" id="UP000069850">
    <property type="component" value="Chromosome 1"/>
</dbReference>
<proteinExistence type="predicted"/>
<dbReference type="InterPro" id="IPR005325">
    <property type="entry name" value="DUF308_memb"/>
</dbReference>
<dbReference type="OrthoDB" id="71566at2157"/>
<evidence type="ECO:0000256" key="1">
    <source>
        <dbReference type="SAM" id="Phobius"/>
    </source>
</evidence>